<dbReference type="InterPro" id="IPR005467">
    <property type="entry name" value="His_kinase_dom"/>
</dbReference>
<dbReference type="InterPro" id="IPR003661">
    <property type="entry name" value="HisK_dim/P_dom"/>
</dbReference>
<dbReference type="PRINTS" id="PR00344">
    <property type="entry name" value="BCTRLSENSOR"/>
</dbReference>
<dbReference type="Proteomes" id="UP000823775">
    <property type="component" value="Unassembled WGS sequence"/>
</dbReference>
<feature type="transmembrane region" description="Helical" evidence="5">
    <location>
        <begin position="151"/>
        <end position="169"/>
    </location>
</feature>
<evidence type="ECO:0000256" key="2">
    <source>
        <dbReference type="ARBA" id="ARBA00012438"/>
    </source>
</evidence>
<evidence type="ECO:0000259" key="6">
    <source>
        <dbReference type="PROSITE" id="PS50109"/>
    </source>
</evidence>
<dbReference type="SUPFAM" id="SSF55874">
    <property type="entry name" value="ATPase domain of HSP90 chaperone/DNA topoisomerase II/histidine kinase"/>
    <property type="match status" value="1"/>
</dbReference>
<sequence length="1201" mass="134418">MADVAAKERKILVAVDESEESTYALSWCIENIITGNSNDVLILLYSIPPRAVYSSLDGTGYLFSSDILATMEKYSNEVAQCVMEKAKRACKDLNGVKVETIVEHGDARDVICQATEKLHVDMLVMGSHGYGVFKRQRKYTMQRMKLCSFNILRHVFFLILLGLAIYIFMKLSVMRNHSEHHVSLLSELLRLKTFAQIEHTANMFLPLNYSASSLARGLSSSLNGTQLPFTTIQTKVAPHLFLALSTIPFVSQISYVGQDRLMYSFYTEEGHNEEQTFAVFTNSSSAMCYSQPVNRDTGMLYGQPVVLDAKTVGLETLGWSKEISNGTMGYASQSSIGIGLNKAKRELFFNTATMDGRAKISMGFPVQYVDDRFSALNFYGADFYLASNNGQVIVDTRIPNTSINVYNGTVSVQFKNLNGTRQDLSGNQSCNLRNGERGKFEVKINEKTHMFYCSVIEIAGLESVYTVAFNAQGMGSDVHKHNKQAYLLSVFMFVIVIVSLCAFIIIVFKAARREMFLCAALIKQVELTNQAEKKSITKSLAFAAASHDIRNGFGNITCKIDNCLDDASPELAQNLKLINDETMGLLGILNSVLDASKIEAGKMPLKMEEFDLAELVENLIDLHYHRAIEKGVDLILDPGDDSLAKFHLVKGDKVKIMQILSNLVMNAIKFTSEGHICVKASVSKPSKDNALVVCNQHILLKCWTRLFTKQKGCCDTSNEFPAIQQNPNCMEFTFEVDDTGVGIPKDKQKYVFENFVQVKDESTCGEEGYGLGLGIVQSMVHLMGGEIKIVDKDDGERGTRFQFNIFLTTCDSVSVEAEEQENNAQNHGLIRSYLSHHLGMQFRLSPPRSEGCHVVLFLTGEKRRKVLSRVIGNMNIKVSEVRKINELARLLDRIKRNLDLSSSSLEKYALNLNLTTDETNELASDTKNTHDHVTPHCKRSNSNGSSNVILIIIDSQAGPLSDLSLSVVNFKKDLQNITCKVVLLQDHVRPQENRQPLLAPFDDVFPKPLHGKRLHEVLRLLSENRNSPIQHDSQEIECQELDSHAFPKCQLKEIVITDGNKKSSSKDLKGKKVLVVDDQRIQRMYATKLLQKEGADVDVCADGKKAFDKVFKSLNDVKEDEVDKIYDFIVMDCQMPIMDGYQATRLIREEEKKHGIHIPIIALTGDDISFHVKDAGMDFHLTKPLKIVDLYALSLTSPNFE</sequence>
<dbReference type="SMART" id="SM00387">
    <property type="entry name" value="HATPase_c"/>
    <property type="match status" value="1"/>
</dbReference>
<evidence type="ECO:0000313" key="8">
    <source>
        <dbReference type="EMBL" id="MCD7446493.1"/>
    </source>
</evidence>
<evidence type="ECO:0000256" key="3">
    <source>
        <dbReference type="ARBA" id="ARBA00022553"/>
    </source>
</evidence>
<dbReference type="InterPro" id="IPR036097">
    <property type="entry name" value="HisK_dim/P_sf"/>
</dbReference>
<dbReference type="InterPro" id="IPR050956">
    <property type="entry name" value="2C_system_His_kinase"/>
</dbReference>
<dbReference type="SUPFAM" id="SSF52172">
    <property type="entry name" value="CheY-like"/>
    <property type="match status" value="1"/>
</dbReference>
<keyword evidence="3 4" id="KW-0597">Phosphoprotein</keyword>
<dbReference type="PROSITE" id="PS50110">
    <property type="entry name" value="RESPONSE_REGULATORY"/>
    <property type="match status" value="1"/>
</dbReference>
<evidence type="ECO:0000313" key="9">
    <source>
        <dbReference type="Proteomes" id="UP000823775"/>
    </source>
</evidence>
<dbReference type="InterPro" id="IPR036890">
    <property type="entry name" value="HATPase_C_sf"/>
</dbReference>
<dbReference type="PANTHER" id="PTHR43719:SF50">
    <property type="entry name" value="HISTIDINE KINASE CKI1-LIKE ISOFORM X1"/>
    <property type="match status" value="1"/>
</dbReference>
<dbReference type="InterPro" id="IPR006016">
    <property type="entry name" value="UspA"/>
</dbReference>
<dbReference type="CDD" id="cd23659">
    <property type="entry name" value="USP_At3g01520-like"/>
    <property type="match status" value="1"/>
</dbReference>
<dbReference type="PANTHER" id="PTHR43719">
    <property type="entry name" value="TWO-COMPONENT HISTIDINE KINASE"/>
    <property type="match status" value="1"/>
</dbReference>
<feature type="transmembrane region" description="Helical" evidence="5">
    <location>
        <begin position="486"/>
        <end position="508"/>
    </location>
</feature>
<dbReference type="InterPro" id="IPR004358">
    <property type="entry name" value="Sig_transdc_His_kin-like_C"/>
</dbReference>
<reference evidence="8 9" key="1">
    <citation type="journal article" date="2021" name="BMC Genomics">
        <title>Datura genome reveals duplications of psychoactive alkaloid biosynthetic genes and high mutation rate following tissue culture.</title>
        <authorList>
            <person name="Rajewski A."/>
            <person name="Carter-House D."/>
            <person name="Stajich J."/>
            <person name="Litt A."/>
        </authorList>
    </citation>
    <scope>NUCLEOTIDE SEQUENCE [LARGE SCALE GENOMIC DNA]</scope>
    <source>
        <strain evidence="8">AR-01</strain>
    </source>
</reference>
<keyword evidence="5" id="KW-1133">Transmembrane helix</keyword>
<dbReference type="EMBL" id="JACEIK010000014">
    <property type="protein sequence ID" value="MCD7446493.1"/>
    <property type="molecule type" value="Genomic_DNA"/>
</dbReference>
<feature type="modified residue" description="4-aspartylphosphate" evidence="4">
    <location>
        <position position="1132"/>
    </location>
</feature>
<dbReference type="Gene3D" id="3.40.50.620">
    <property type="entry name" value="HUPs"/>
    <property type="match status" value="1"/>
</dbReference>
<dbReference type="InterPro" id="IPR003594">
    <property type="entry name" value="HATPase_dom"/>
</dbReference>
<dbReference type="SMART" id="SM00448">
    <property type="entry name" value="REC"/>
    <property type="match status" value="1"/>
</dbReference>
<keyword evidence="5" id="KW-0812">Transmembrane</keyword>
<dbReference type="InterPro" id="IPR011006">
    <property type="entry name" value="CheY-like_superfamily"/>
</dbReference>
<keyword evidence="9" id="KW-1185">Reference proteome</keyword>
<dbReference type="Pfam" id="PF02518">
    <property type="entry name" value="HATPase_c"/>
    <property type="match status" value="1"/>
</dbReference>
<dbReference type="Gene3D" id="3.40.50.2300">
    <property type="match status" value="1"/>
</dbReference>
<evidence type="ECO:0000256" key="5">
    <source>
        <dbReference type="SAM" id="Phobius"/>
    </source>
</evidence>
<dbReference type="PROSITE" id="PS50109">
    <property type="entry name" value="HIS_KIN"/>
    <property type="match status" value="1"/>
</dbReference>
<gene>
    <name evidence="8" type="ORF">HAX54_007808</name>
</gene>
<dbReference type="InterPro" id="IPR014729">
    <property type="entry name" value="Rossmann-like_a/b/a_fold"/>
</dbReference>
<proteinExistence type="predicted"/>
<dbReference type="CDD" id="cd17546">
    <property type="entry name" value="REC_hyHK_CKI1_RcsC-like"/>
    <property type="match status" value="1"/>
</dbReference>
<dbReference type="Pfam" id="PF00072">
    <property type="entry name" value="Response_reg"/>
    <property type="match status" value="1"/>
</dbReference>
<organism evidence="8 9">
    <name type="scientific">Datura stramonium</name>
    <name type="common">Jimsonweed</name>
    <name type="synonym">Common thornapple</name>
    <dbReference type="NCBI Taxonomy" id="4076"/>
    <lineage>
        <taxon>Eukaryota</taxon>
        <taxon>Viridiplantae</taxon>
        <taxon>Streptophyta</taxon>
        <taxon>Embryophyta</taxon>
        <taxon>Tracheophyta</taxon>
        <taxon>Spermatophyta</taxon>
        <taxon>Magnoliopsida</taxon>
        <taxon>eudicotyledons</taxon>
        <taxon>Gunneridae</taxon>
        <taxon>Pentapetalae</taxon>
        <taxon>asterids</taxon>
        <taxon>lamiids</taxon>
        <taxon>Solanales</taxon>
        <taxon>Solanaceae</taxon>
        <taxon>Solanoideae</taxon>
        <taxon>Datureae</taxon>
        <taxon>Datura</taxon>
    </lineage>
</organism>
<feature type="domain" description="Histidine kinase" evidence="6">
    <location>
        <begin position="544"/>
        <end position="809"/>
    </location>
</feature>
<accession>A0ABS8RI46</accession>
<evidence type="ECO:0000256" key="1">
    <source>
        <dbReference type="ARBA" id="ARBA00000085"/>
    </source>
</evidence>
<dbReference type="Gene3D" id="3.30.565.10">
    <property type="entry name" value="Histidine kinase-like ATPase, C-terminal domain"/>
    <property type="match status" value="1"/>
</dbReference>
<comment type="catalytic activity">
    <reaction evidence="1">
        <text>ATP + protein L-histidine = ADP + protein N-phospho-L-histidine.</text>
        <dbReference type="EC" id="2.7.13.3"/>
    </reaction>
</comment>
<feature type="domain" description="Response regulatory" evidence="7">
    <location>
        <begin position="1072"/>
        <end position="1198"/>
    </location>
</feature>
<name>A0ABS8RI46_DATST</name>
<dbReference type="InterPro" id="IPR001789">
    <property type="entry name" value="Sig_transdc_resp-reg_receiver"/>
</dbReference>
<evidence type="ECO:0000259" key="7">
    <source>
        <dbReference type="PROSITE" id="PS50110"/>
    </source>
</evidence>
<protein>
    <recommendedName>
        <fullName evidence="2">histidine kinase</fullName>
        <ecNumber evidence="2">2.7.13.3</ecNumber>
    </recommendedName>
</protein>
<dbReference type="Pfam" id="PF00582">
    <property type="entry name" value="Usp"/>
    <property type="match status" value="1"/>
</dbReference>
<dbReference type="EC" id="2.7.13.3" evidence="2"/>
<dbReference type="SMART" id="SM00388">
    <property type="entry name" value="HisKA"/>
    <property type="match status" value="1"/>
</dbReference>
<dbReference type="SUPFAM" id="SSF47384">
    <property type="entry name" value="Homodimeric domain of signal transducing histidine kinase"/>
    <property type="match status" value="1"/>
</dbReference>
<keyword evidence="5" id="KW-0472">Membrane</keyword>
<evidence type="ECO:0000256" key="4">
    <source>
        <dbReference type="PROSITE-ProRule" id="PRU00169"/>
    </source>
</evidence>
<comment type="caution">
    <text evidence="8">The sequence shown here is derived from an EMBL/GenBank/DDBJ whole genome shotgun (WGS) entry which is preliminary data.</text>
</comment>
<dbReference type="SUPFAM" id="SSF52402">
    <property type="entry name" value="Adenine nucleotide alpha hydrolases-like"/>
    <property type="match status" value="1"/>
</dbReference>
<dbReference type="Gene3D" id="1.10.287.130">
    <property type="match status" value="1"/>
</dbReference>